<dbReference type="Pfam" id="PF03432">
    <property type="entry name" value="Relaxase"/>
    <property type="match status" value="1"/>
</dbReference>
<dbReference type="EMBL" id="NISJ01000011">
    <property type="protein sequence ID" value="OWQ92915.1"/>
    <property type="molecule type" value="Genomic_DNA"/>
</dbReference>
<dbReference type="Pfam" id="PF22863">
    <property type="entry name" value="TraI_middle"/>
    <property type="match status" value="1"/>
</dbReference>
<feature type="domain" description="Large polyvalent protein-associated" evidence="3">
    <location>
        <begin position="482"/>
        <end position="543"/>
    </location>
</feature>
<comment type="caution">
    <text evidence="5">The sequence shown here is derived from an EMBL/GenBank/DDBJ whole genome shotgun (WGS) entry which is preliminary data.</text>
</comment>
<evidence type="ECO:0000259" key="3">
    <source>
        <dbReference type="Pfam" id="PF18821"/>
    </source>
</evidence>
<dbReference type="InterPro" id="IPR040677">
    <property type="entry name" value="LPD7"/>
</dbReference>
<evidence type="ECO:0000256" key="1">
    <source>
        <dbReference type="SAM" id="MobiDB-lite"/>
    </source>
</evidence>
<feature type="domain" description="MobA/VirD2-like nuclease" evidence="2">
    <location>
        <begin position="77"/>
        <end position="191"/>
    </location>
</feature>
<dbReference type="Pfam" id="PF18821">
    <property type="entry name" value="LPD7"/>
    <property type="match status" value="1"/>
</dbReference>
<reference evidence="5 6" key="1">
    <citation type="journal article" date="2002" name="Int. J. Syst. Evol. Microbiol.">
        <title>Sphingopyxis witflariensis sp. nov., isolated from activated sludge.</title>
        <authorList>
            <person name="Kampfer P."/>
            <person name="Witzenberger R."/>
            <person name="Denner E.B."/>
            <person name="Busse H.J."/>
            <person name="Neef A."/>
        </authorList>
    </citation>
    <scope>NUCLEOTIDE SEQUENCE [LARGE SCALE GENOMIC DNA]</scope>
    <source>
        <strain evidence="5 6">DSM 14551</strain>
    </source>
</reference>
<dbReference type="Proteomes" id="UP000197097">
    <property type="component" value="Unassembled WGS sequence"/>
</dbReference>
<dbReference type="AlphaFoldDB" id="A0A246JK08"/>
<feature type="region of interest" description="Disordered" evidence="1">
    <location>
        <begin position="633"/>
        <end position="682"/>
    </location>
</feature>
<name>A0A246JK08_9SPHN</name>
<gene>
    <name evidence="5" type="ORF">CDQ91_17365</name>
</gene>
<protein>
    <submittedName>
        <fullName evidence="5">Uncharacterized protein</fullName>
    </submittedName>
</protein>
<feature type="compositionally biased region" description="Basic and acidic residues" evidence="1">
    <location>
        <begin position="585"/>
        <end position="596"/>
    </location>
</feature>
<dbReference type="RefSeq" id="WP_088473968.1">
    <property type="nucleotide sequence ID" value="NZ_NISJ01000011.1"/>
</dbReference>
<dbReference type="InterPro" id="IPR054462">
    <property type="entry name" value="TraI_M"/>
</dbReference>
<feature type="domain" description="TraI-like middle" evidence="4">
    <location>
        <begin position="230"/>
        <end position="312"/>
    </location>
</feature>
<organism evidence="5 6">
    <name type="scientific">Sphingopyxis witflariensis</name>
    <dbReference type="NCBI Taxonomy" id="173675"/>
    <lineage>
        <taxon>Bacteria</taxon>
        <taxon>Pseudomonadati</taxon>
        <taxon>Pseudomonadota</taxon>
        <taxon>Alphaproteobacteria</taxon>
        <taxon>Sphingomonadales</taxon>
        <taxon>Sphingomonadaceae</taxon>
        <taxon>Sphingopyxis</taxon>
    </lineage>
</organism>
<dbReference type="InterPro" id="IPR005094">
    <property type="entry name" value="Endonuclease_MobA/VirD2"/>
</dbReference>
<proteinExistence type="predicted"/>
<accession>A0A246JK08</accession>
<feature type="region of interest" description="Disordered" evidence="1">
    <location>
        <begin position="571"/>
        <end position="604"/>
    </location>
</feature>
<evidence type="ECO:0000313" key="6">
    <source>
        <dbReference type="Proteomes" id="UP000197097"/>
    </source>
</evidence>
<sequence>MQRLHLPTMVIVEKPAKEKGGAGSRHARSLARYMEIAKRDGQAHEFGLDLAHYLLTDKSPGAPEERVIDLGGLTRGQNMDWAAARDEMERRLALRSSRSKKPARHVIASVHGDEILDGNSCSRIAMVLAEELDCTDALILWALHGDTDNLHPHLLVLTLDQEGRATPFGPGGLSHEAMQRACARLEYELGLRPEPGARYVADAHNVRRVEPIETKTDKAKHPSPSLKTLQWEEESGVESFTRFAQKQLAPLLHAAQNWSDAQTALAEHGVMAVQTGSGGELRSADGLHHVKMSVVDRKLSMPKLIKKWGPWTAPEPPEHQFIPRIIDPERAGAWATRDQHRADACGIIQERIARLMAEKLAAVTMLEAERRICRAEVAALEPDPAVIGVGALQSAVSSMFKSRIADVRAQYDARITALRQLRAEIDEFPDPAAIDLPSLEGNDASFDLGWAPSQPGRRELRGYRSVEVGNATQYWSIEEGFRQPAFVERGNRIWLQNTSDATLRAALLVARDRHGDVAAFGGKDFIRQAQRLGAELGIPVQARPIAQPEPVRKRSRRAERWYAAIDAAAGRGQNVASHTADPSPEADRASTIDRDVAPSPVNASDGYRLHMRLRRRVRALVAQRLARWDWDPGEYRERDPSVARAGPHKYTDADRGSGPIKPGEPRTAMQQARGQSPPDWSR</sequence>
<dbReference type="OrthoDB" id="279005at2"/>
<keyword evidence="6" id="KW-1185">Reference proteome</keyword>
<evidence type="ECO:0000259" key="4">
    <source>
        <dbReference type="Pfam" id="PF22863"/>
    </source>
</evidence>
<evidence type="ECO:0000259" key="2">
    <source>
        <dbReference type="Pfam" id="PF03432"/>
    </source>
</evidence>
<evidence type="ECO:0000313" key="5">
    <source>
        <dbReference type="EMBL" id="OWQ92915.1"/>
    </source>
</evidence>